<dbReference type="InterPro" id="IPR004559">
    <property type="entry name" value="HemW-like"/>
</dbReference>
<name>A0ABQ3I4T2_9BACT</name>
<dbReference type="Pfam" id="PF06969">
    <property type="entry name" value="HemN_C"/>
    <property type="match status" value="1"/>
</dbReference>
<evidence type="ECO:0000259" key="3">
    <source>
        <dbReference type="PROSITE" id="PS51918"/>
    </source>
</evidence>
<organism evidence="4 5">
    <name type="scientific">Roseivirga thermotolerans</name>
    <dbReference type="NCBI Taxonomy" id="1758176"/>
    <lineage>
        <taxon>Bacteria</taxon>
        <taxon>Pseudomonadati</taxon>
        <taxon>Bacteroidota</taxon>
        <taxon>Cytophagia</taxon>
        <taxon>Cytophagales</taxon>
        <taxon>Roseivirgaceae</taxon>
        <taxon>Roseivirga</taxon>
    </lineage>
</organism>
<dbReference type="SFLD" id="SFLDG01065">
    <property type="entry name" value="anaerobic_coproporphyrinogen-I"/>
    <property type="match status" value="1"/>
</dbReference>
<dbReference type="InterPro" id="IPR007197">
    <property type="entry name" value="rSAM"/>
</dbReference>
<comment type="caution">
    <text evidence="4">The sequence shown here is derived from an EMBL/GenBank/DDBJ whole genome shotgun (WGS) entry which is preliminary data.</text>
</comment>
<dbReference type="NCBIfam" id="TIGR00539">
    <property type="entry name" value="hemN_rel"/>
    <property type="match status" value="1"/>
</dbReference>
<keyword evidence="2" id="KW-0143">Chaperone</keyword>
<evidence type="ECO:0000313" key="4">
    <source>
        <dbReference type="EMBL" id="GHE54283.1"/>
    </source>
</evidence>
<dbReference type="SUPFAM" id="SSF102114">
    <property type="entry name" value="Radical SAM enzymes"/>
    <property type="match status" value="1"/>
</dbReference>
<keyword evidence="5" id="KW-1185">Reference proteome</keyword>
<keyword evidence="2" id="KW-0411">Iron-sulfur</keyword>
<evidence type="ECO:0000256" key="2">
    <source>
        <dbReference type="RuleBase" id="RU364116"/>
    </source>
</evidence>
<gene>
    <name evidence="4" type="ORF">GCM10011340_06090</name>
</gene>
<dbReference type="SMART" id="SM00729">
    <property type="entry name" value="Elp3"/>
    <property type="match status" value="1"/>
</dbReference>
<dbReference type="SFLD" id="SFLDF00288">
    <property type="entry name" value="HemN-like__clustered_with_nucl"/>
    <property type="match status" value="1"/>
</dbReference>
<dbReference type="InterPro" id="IPR006638">
    <property type="entry name" value="Elp3/MiaA/NifB-like_rSAM"/>
</dbReference>
<keyword evidence="2" id="KW-0949">S-adenosyl-L-methionine</keyword>
<comment type="similarity">
    <text evidence="1">Belongs to the anaerobic coproporphyrinogen-III oxidase family. HemW subfamily.</text>
</comment>
<proteinExistence type="inferred from homology"/>
<dbReference type="SFLD" id="SFLDF00562">
    <property type="entry name" value="HemN-like__clustered_with_heat"/>
    <property type="match status" value="1"/>
</dbReference>
<keyword evidence="2" id="KW-0408">Iron</keyword>
<comment type="function">
    <text evidence="2">Probably acts as a heme chaperone, transferring heme to an unknown acceptor. Binds one molecule of heme per monomer, possibly covalently. Binds 1 [4Fe-4S] cluster. The cluster is coordinated with 3 cysteines and an exchangeable S-adenosyl-L-methionine.</text>
</comment>
<keyword evidence="2" id="KW-0479">Metal-binding</keyword>
<evidence type="ECO:0000313" key="5">
    <source>
        <dbReference type="Proteomes" id="UP000658258"/>
    </source>
</evidence>
<dbReference type="PROSITE" id="PS51918">
    <property type="entry name" value="RADICAL_SAM"/>
    <property type="match status" value="1"/>
</dbReference>
<dbReference type="Gene3D" id="3.80.30.20">
    <property type="entry name" value="tm_1862 like domain"/>
    <property type="match status" value="1"/>
</dbReference>
<dbReference type="InterPro" id="IPR034505">
    <property type="entry name" value="Coproporphyrinogen-III_oxidase"/>
</dbReference>
<feature type="domain" description="Radical SAM core" evidence="3">
    <location>
        <begin position="10"/>
        <end position="245"/>
    </location>
</feature>
<dbReference type="EMBL" id="BNAG01000001">
    <property type="protein sequence ID" value="GHE54283.1"/>
    <property type="molecule type" value="Genomic_DNA"/>
</dbReference>
<keyword evidence="2" id="KW-0963">Cytoplasm</keyword>
<accession>A0ABQ3I4T2</accession>
<sequence>MYWHSLYLGENYKTLAGLYLHIPFCKKACHYCDFHFTQSLRQIDDIVDAICKELVLQNEFLGKDSIYSIYFGGGTPSLLEHHHLKQIMKVIKYEYDLASNIEITLEANPDDLSREKLQAFYDNGVNRLSIGIQSFNNDHLKWMNRQHSGEEAMEAVYEARQVGFENISVDLIYAVPYGDHSIWENDLKQALRLRPEHISSYCLTIEPKTAFGKWLEQGKLYEVEEEFAAEQFEMLIDTLRQYGYDQYEISNFAQPGYESRHNSNYWKDEKYLGVGPSAHSYNGKFRKANVANNAKYLLGLSENKIPFEVIHLSKEDQANEYILTSLRTKWGLNLNHLKNKYGVDLLMVHRDYLNKLSLQDLLYEEDEHLILTDSGKLLADKVASDLFIELNP</sequence>
<dbReference type="PANTHER" id="PTHR13932:SF5">
    <property type="entry name" value="RADICAL S-ADENOSYL METHIONINE DOMAIN-CONTAINING PROTEIN 1, MITOCHONDRIAL"/>
    <property type="match status" value="1"/>
</dbReference>
<dbReference type="InterPro" id="IPR010723">
    <property type="entry name" value="HemN_C"/>
</dbReference>
<dbReference type="Pfam" id="PF04055">
    <property type="entry name" value="Radical_SAM"/>
    <property type="match status" value="1"/>
</dbReference>
<keyword evidence="2" id="KW-0349">Heme</keyword>
<reference evidence="5" key="1">
    <citation type="journal article" date="2019" name="Int. J. Syst. Evol. Microbiol.">
        <title>The Global Catalogue of Microorganisms (GCM) 10K type strain sequencing project: providing services to taxonomists for standard genome sequencing and annotation.</title>
        <authorList>
            <consortium name="The Broad Institute Genomics Platform"/>
            <consortium name="The Broad Institute Genome Sequencing Center for Infectious Disease"/>
            <person name="Wu L."/>
            <person name="Ma J."/>
        </authorList>
    </citation>
    <scope>NUCLEOTIDE SEQUENCE [LARGE SCALE GENOMIC DNA]</scope>
    <source>
        <strain evidence="5">CGMCC 1.15111</strain>
    </source>
</reference>
<dbReference type="SFLD" id="SFLDG01082">
    <property type="entry name" value="B12-binding_domain_containing"/>
    <property type="match status" value="1"/>
</dbReference>
<dbReference type="PANTHER" id="PTHR13932">
    <property type="entry name" value="COPROPORPHYRINIGEN III OXIDASE"/>
    <property type="match status" value="1"/>
</dbReference>
<dbReference type="SFLD" id="SFLDS00029">
    <property type="entry name" value="Radical_SAM"/>
    <property type="match status" value="1"/>
</dbReference>
<comment type="subcellular location">
    <subcellularLocation>
        <location evidence="2">Cytoplasm</location>
    </subcellularLocation>
</comment>
<dbReference type="InterPro" id="IPR058240">
    <property type="entry name" value="rSAM_sf"/>
</dbReference>
<evidence type="ECO:0000256" key="1">
    <source>
        <dbReference type="ARBA" id="ARBA00006100"/>
    </source>
</evidence>
<protein>
    <recommendedName>
        <fullName evidence="2">Heme chaperone HemW</fullName>
    </recommendedName>
</protein>
<dbReference type="InterPro" id="IPR023404">
    <property type="entry name" value="rSAM_horseshoe"/>
</dbReference>
<dbReference type="Proteomes" id="UP000658258">
    <property type="component" value="Unassembled WGS sequence"/>
</dbReference>
<keyword evidence="2" id="KW-0004">4Fe-4S</keyword>